<dbReference type="InterPro" id="IPR032861">
    <property type="entry name" value="TAXi_N"/>
</dbReference>
<feature type="signal peptide" evidence="6">
    <location>
        <begin position="1"/>
        <end position="23"/>
    </location>
</feature>
<dbReference type="GO" id="GO:0004190">
    <property type="term" value="F:aspartic-type endopeptidase activity"/>
    <property type="evidence" value="ECO:0007669"/>
    <property type="project" value="UniProtKB-KW"/>
</dbReference>
<dbReference type="PROSITE" id="PS51767">
    <property type="entry name" value="PEPTIDASE_A1"/>
    <property type="match status" value="1"/>
</dbReference>
<reference evidence="8" key="1">
    <citation type="submission" date="2020-09" db="EMBL/GenBank/DDBJ databases">
        <title>Genome-Enabled Discovery of Anthraquinone Biosynthesis in Senna tora.</title>
        <authorList>
            <person name="Kang S.-H."/>
            <person name="Pandey R.P."/>
            <person name="Lee C.-M."/>
            <person name="Sim J.-S."/>
            <person name="Jeong J.-T."/>
            <person name="Choi B.-S."/>
            <person name="Jung M."/>
            <person name="Ginzburg D."/>
            <person name="Zhao K."/>
            <person name="Won S.Y."/>
            <person name="Oh T.-J."/>
            <person name="Yu Y."/>
            <person name="Kim N.-H."/>
            <person name="Lee O.R."/>
            <person name="Lee T.-H."/>
            <person name="Bashyal P."/>
            <person name="Kim T.-S."/>
            <person name="Lee W.-H."/>
            <person name="Kawkins C."/>
            <person name="Kim C.-K."/>
            <person name="Kim J.S."/>
            <person name="Ahn B.O."/>
            <person name="Rhee S.Y."/>
            <person name="Sohng J.K."/>
        </authorList>
    </citation>
    <scope>NUCLEOTIDE SEQUENCE</scope>
    <source>
        <tissue evidence="8">Leaf</tissue>
    </source>
</reference>
<keyword evidence="2" id="KW-0645">Protease</keyword>
<dbReference type="Gene3D" id="2.40.70.10">
    <property type="entry name" value="Acid Proteases"/>
    <property type="match status" value="2"/>
</dbReference>
<evidence type="ECO:0000259" key="7">
    <source>
        <dbReference type="PROSITE" id="PS51767"/>
    </source>
</evidence>
<dbReference type="AlphaFoldDB" id="A0A835CET6"/>
<organism evidence="8 9">
    <name type="scientific">Senna tora</name>
    <dbReference type="NCBI Taxonomy" id="362788"/>
    <lineage>
        <taxon>Eukaryota</taxon>
        <taxon>Viridiplantae</taxon>
        <taxon>Streptophyta</taxon>
        <taxon>Embryophyta</taxon>
        <taxon>Tracheophyta</taxon>
        <taxon>Spermatophyta</taxon>
        <taxon>Magnoliopsida</taxon>
        <taxon>eudicotyledons</taxon>
        <taxon>Gunneridae</taxon>
        <taxon>Pentapetalae</taxon>
        <taxon>rosids</taxon>
        <taxon>fabids</taxon>
        <taxon>Fabales</taxon>
        <taxon>Fabaceae</taxon>
        <taxon>Caesalpinioideae</taxon>
        <taxon>Cassia clade</taxon>
        <taxon>Senna</taxon>
    </lineage>
</organism>
<dbReference type="PANTHER" id="PTHR47967">
    <property type="entry name" value="OS07G0603500 PROTEIN-RELATED"/>
    <property type="match status" value="1"/>
</dbReference>
<comment type="caution">
    <text evidence="8">The sequence shown here is derived from an EMBL/GenBank/DDBJ whole genome shotgun (WGS) entry which is preliminary data.</text>
</comment>
<dbReference type="Pfam" id="PF14541">
    <property type="entry name" value="TAXi_C"/>
    <property type="match status" value="1"/>
</dbReference>
<keyword evidence="6" id="KW-0732">Signal</keyword>
<dbReference type="InterPro" id="IPR033121">
    <property type="entry name" value="PEPTIDASE_A1"/>
</dbReference>
<dbReference type="FunFam" id="2.40.70.10:FF:000033">
    <property type="entry name" value="Aspartyl protease family protein"/>
    <property type="match status" value="1"/>
</dbReference>
<evidence type="ECO:0000256" key="4">
    <source>
        <dbReference type="ARBA" id="ARBA00022801"/>
    </source>
</evidence>
<dbReference type="SUPFAM" id="SSF50630">
    <property type="entry name" value="Acid proteases"/>
    <property type="match status" value="1"/>
</dbReference>
<sequence length="556" mass="61148">MASSALPIKLSLLFLFLFTTTFAFPPPSTTAKPRRIVTKLHHKPSTTHHHHSLARLAYLVAKARATDDDTQSPVLPESSGTQFMANFSVGIPPVPQLLTIDTGSNLLWIQCLPCTKCFNQTSPLFDPSKSSTYTNIPCTYPSCNISSHYKCDASYNCKFTITYLDHTKASGLLATDYLTFDTSDEGPTTVPSALLGCAHDNDGYNGEPSGILGLGPSKNSLVTQLGSKFSYCLGSIMDPKYPHSVLILGEGADVDGDQTPLEVFNGLYYLGLEGVSVGEKRLEIDPNVFKRTQEGKGGVVIDSGTTVSFMVGGGYGVVIDEVRRMMEGKAKEVRDPTNPSSCYEGVIEREASGFPVVRFHFEGGAELGLDVNSFFHENGKDEFCVALEESEELSVIGVMAQQSYNVGFDVKAAKCRMNKERDKLWATLRLDRLSNVLNSSIICKDGKLVRRLVMAVVVPMMEKQHVEKAKIRRCNAIDIDNGNHPCCNIILICQGNIVLENLNNSNVQSEQEYSARKQLYVAEQKPNFHDSVTNRKTRQIDSVHYKIQIIISSNAT</sequence>
<evidence type="ECO:0000313" key="8">
    <source>
        <dbReference type="EMBL" id="KAF7838005.1"/>
    </source>
</evidence>
<evidence type="ECO:0000256" key="5">
    <source>
        <dbReference type="ARBA" id="ARBA00023180"/>
    </source>
</evidence>
<name>A0A835CET6_9FABA</name>
<feature type="chain" id="PRO_5032548193" evidence="6">
    <location>
        <begin position="24"/>
        <end position="556"/>
    </location>
</feature>
<evidence type="ECO:0000256" key="6">
    <source>
        <dbReference type="SAM" id="SignalP"/>
    </source>
</evidence>
<dbReference type="Proteomes" id="UP000634136">
    <property type="component" value="Unassembled WGS sequence"/>
</dbReference>
<accession>A0A835CET6</accession>
<evidence type="ECO:0000256" key="2">
    <source>
        <dbReference type="ARBA" id="ARBA00022670"/>
    </source>
</evidence>
<feature type="domain" description="Peptidase A1" evidence="7">
    <location>
        <begin position="83"/>
        <end position="418"/>
    </location>
</feature>
<dbReference type="GO" id="GO:0006508">
    <property type="term" value="P:proteolysis"/>
    <property type="evidence" value="ECO:0007669"/>
    <property type="project" value="UniProtKB-KW"/>
</dbReference>
<dbReference type="Pfam" id="PF14543">
    <property type="entry name" value="TAXi_N"/>
    <property type="match status" value="1"/>
</dbReference>
<dbReference type="InterPro" id="IPR032799">
    <property type="entry name" value="TAXi_C"/>
</dbReference>
<keyword evidence="5" id="KW-0325">Glycoprotein</keyword>
<evidence type="ECO:0000256" key="1">
    <source>
        <dbReference type="ARBA" id="ARBA00007447"/>
    </source>
</evidence>
<evidence type="ECO:0000256" key="3">
    <source>
        <dbReference type="ARBA" id="ARBA00022750"/>
    </source>
</evidence>
<dbReference type="GO" id="GO:0005576">
    <property type="term" value="C:extracellular region"/>
    <property type="evidence" value="ECO:0007669"/>
    <property type="project" value="TreeGrafter"/>
</dbReference>
<evidence type="ECO:0000313" key="9">
    <source>
        <dbReference type="Proteomes" id="UP000634136"/>
    </source>
</evidence>
<protein>
    <submittedName>
        <fullName evidence="8">Aspartic proteinase CDR1-like</fullName>
    </submittedName>
</protein>
<dbReference type="EMBL" id="JAAIUW010000003">
    <property type="protein sequence ID" value="KAF7838005.1"/>
    <property type="molecule type" value="Genomic_DNA"/>
</dbReference>
<dbReference type="InterPro" id="IPR034161">
    <property type="entry name" value="Pepsin-like_plant"/>
</dbReference>
<dbReference type="PANTHER" id="PTHR47967:SF14">
    <property type="entry name" value="EUKARYOTIC ASPARTYL PROTEASE FAMILY PROTEIN"/>
    <property type="match status" value="1"/>
</dbReference>
<dbReference type="CDD" id="cd05476">
    <property type="entry name" value="pepsin_A_like_plant"/>
    <property type="match status" value="1"/>
</dbReference>
<keyword evidence="4" id="KW-0378">Hydrolase</keyword>
<comment type="similarity">
    <text evidence="1">Belongs to the peptidase A1 family.</text>
</comment>
<keyword evidence="9" id="KW-1185">Reference proteome</keyword>
<keyword evidence="3" id="KW-0064">Aspartyl protease</keyword>
<proteinExistence type="inferred from homology"/>
<dbReference type="InterPro" id="IPR021109">
    <property type="entry name" value="Peptidase_aspartic_dom_sf"/>
</dbReference>
<dbReference type="InterPro" id="IPR051708">
    <property type="entry name" value="Plant_Aspart_Prot_A1"/>
</dbReference>
<gene>
    <name evidence="8" type="ORF">G2W53_006487</name>
</gene>
<dbReference type="OrthoDB" id="2747330at2759"/>